<name>A0A7V8LQV5_9MYCO</name>
<sequence length="84" mass="9367">MTTHHSELTFTEPSHIEFDTDITGTLYVDAIPAHQHEGYPAQLPSRVVIGKPGYFRWAMDATDAVELAESLIDAAHQLRKLHVA</sequence>
<reference evidence="1 3" key="1">
    <citation type="submission" date="2015-09" db="EMBL/GenBank/DDBJ databases">
        <title>Genome Sequences of Mycobacterium immunogenum Isolates, Recuperated from a Chloraminated Drinking Water Distribution System Simulator Subjected to Episodes of Nitrification.</title>
        <authorList>
            <person name="Gomez-Alvarez V."/>
            <person name="Revetta R.P."/>
        </authorList>
    </citation>
    <scope>NUCLEOTIDE SEQUENCE [LARGE SCALE GENOMIC DNA]</scope>
    <source>
        <strain evidence="1 3">H008</strain>
    </source>
</reference>
<dbReference type="RefSeq" id="WP_054173077.1">
    <property type="nucleotide sequence ID" value="NZ_LJFO01000003.1"/>
</dbReference>
<proteinExistence type="predicted"/>
<evidence type="ECO:0000313" key="3">
    <source>
        <dbReference type="Proteomes" id="UP000037843"/>
    </source>
</evidence>
<dbReference type="AlphaFoldDB" id="A0A7V8LQV5"/>
<gene>
    <name evidence="1" type="ORF">AN908_07010</name>
    <name evidence="2" type="ORF">AN908_07465</name>
</gene>
<evidence type="ECO:0000313" key="2">
    <source>
        <dbReference type="EMBL" id="KPG14378.1"/>
    </source>
</evidence>
<dbReference type="EMBL" id="LJFO01000003">
    <property type="protein sequence ID" value="KPG14310.1"/>
    <property type="molecule type" value="Genomic_DNA"/>
</dbReference>
<dbReference type="Proteomes" id="UP000037843">
    <property type="component" value="Unassembled WGS sequence"/>
</dbReference>
<dbReference type="EMBL" id="LJFO01000003">
    <property type="protein sequence ID" value="KPG14378.1"/>
    <property type="molecule type" value="Genomic_DNA"/>
</dbReference>
<accession>A0A7V8LQV5</accession>
<organism evidence="1 3">
    <name type="scientific">Mycobacteroides immunogenum</name>
    <dbReference type="NCBI Taxonomy" id="83262"/>
    <lineage>
        <taxon>Bacteria</taxon>
        <taxon>Bacillati</taxon>
        <taxon>Actinomycetota</taxon>
        <taxon>Actinomycetes</taxon>
        <taxon>Mycobacteriales</taxon>
        <taxon>Mycobacteriaceae</taxon>
        <taxon>Mycobacteroides</taxon>
    </lineage>
</organism>
<comment type="caution">
    <text evidence="1">The sequence shown here is derived from an EMBL/GenBank/DDBJ whole genome shotgun (WGS) entry which is preliminary data.</text>
</comment>
<protein>
    <submittedName>
        <fullName evidence="1">Uncharacterized protein</fullName>
    </submittedName>
</protein>
<evidence type="ECO:0000313" key="1">
    <source>
        <dbReference type="EMBL" id="KPG14310.1"/>
    </source>
</evidence>